<evidence type="ECO:0000256" key="1">
    <source>
        <dbReference type="SAM" id="MobiDB-lite"/>
    </source>
</evidence>
<dbReference type="AlphaFoldDB" id="A0A6H9WUZ1"/>
<protein>
    <submittedName>
        <fullName evidence="2">PAC2 family protein</fullName>
    </submittedName>
</protein>
<feature type="region of interest" description="Disordered" evidence="1">
    <location>
        <begin position="294"/>
        <end position="314"/>
    </location>
</feature>
<dbReference type="InterPro" id="IPR008492">
    <property type="entry name" value="Rv2714-like"/>
</dbReference>
<dbReference type="OrthoDB" id="3733464at2"/>
<dbReference type="EMBL" id="WBJY01000001">
    <property type="protein sequence ID" value="KAB1650020.1"/>
    <property type="molecule type" value="Genomic_DNA"/>
</dbReference>
<dbReference type="PIRSF" id="PIRSF028754">
    <property type="entry name" value="UCP028754"/>
    <property type="match status" value="1"/>
</dbReference>
<dbReference type="Gene3D" id="3.40.50.10900">
    <property type="entry name" value="PAC-like subunit"/>
    <property type="match status" value="1"/>
</dbReference>
<gene>
    <name evidence="2" type="ORF">F8O04_07335</name>
</gene>
<dbReference type="InterPro" id="IPR019151">
    <property type="entry name" value="Proteasome_assmbl_chaperone_2"/>
</dbReference>
<comment type="caution">
    <text evidence="2">The sequence shown here is derived from an EMBL/GenBank/DDBJ whole genome shotgun (WGS) entry which is preliminary data.</text>
</comment>
<dbReference type="Gene3D" id="1.10.287.100">
    <property type="match status" value="1"/>
</dbReference>
<accession>A0A6H9WUZ1</accession>
<name>A0A6H9WUZ1_9MICO</name>
<keyword evidence="3" id="KW-1185">Reference proteome</keyword>
<dbReference type="Pfam" id="PF09754">
    <property type="entry name" value="PAC2"/>
    <property type="match status" value="1"/>
</dbReference>
<evidence type="ECO:0000313" key="2">
    <source>
        <dbReference type="EMBL" id="KAB1650020.1"/>
    </source>
</evidence>
<proteinExistence type="predicted"/>
<sequence length="314" mass="34447">MDAERLVHREWPTIELPPGMPLVVVLAGYRDAGQVVPQLREHLLDDVDSTVVARVAIDEVFDYRARRPIVAIDGPSLGEIRMPSLEVRLLHDDAGIPYLLLAGLEPDYRWDTLANELVALADDLEVSSVTWAHSFAMPVPHTRPVRLSVTGNRADLAEQLSVWSPHTEAPAHFAHVLGARLAERDYPVLGLVALIPHYVAEVPVPSGAIAVIEGLGTVTGLMLSTSALREADREFRQSVDEQITGNHEVLELISSLEQQHDSYLANLPNQPSMINAEDLPTADDLARELEQFLARTRDSDDKGDKGGPVDRDAG</sequence>
<dbReference type="SUPFAM" id="SSF159659">
    <property type="entry name" value="Cgl1923-like"/>
    <property type="match status" value="1"/>
</dbReference>
<dbReference type="RefSeq" id="WP_158028604.1">
    <property type="nucleotide sequence ID" value="NZ_BMHG01000001.1"/>
</dbReference>
<dbReference type="InterPro" id="IPR038389">
    <property type="entry name" value="PSMG2_sf"/>
</dbReference>
<organism evidence="2 3">
    <name type="scientific">Pseudoclavibacter endophyticus</name>
    <dbReference type="NCBI Taxonomy" id="1778590"/>
    <lineage>
        <taxon>Bacteria</taxon>
        <taxon>Bacillati</taxon>
        <taxon>Actinomycetota</taxon>
        <taxon>Actinomycetes</taxon>
        <taxon>Micrococcales</taxon>
        <taxon>Microbacteriaceae</taxon>
        <taxon>Pseudoclavibacter</taxon>
    </lineage>
</organism>
<evidence type="ECO:0000313" key="3">
    <source>
        <dbReference type="Proteomes" id="UP000431744"/>
    </source>
</evidence>
<dbReference type="Proteomes" id="UP000431744">
    <property type="component" value="Unassembled WGS sequence"/>
</dbReference>
<reference evidence="2 3" key="1">
    <citation type="submission" date="2019-09" db="EMBL/GenBank/DDBJ databases">
        <title>Phylogeny of genus Pseudoclavibacter and closely related genus.</title>
        <authorList>
            <person name="Li Y."/>
        </authorList>
    </citation>
    <scope>NUCLEOTIDE SEQUENCE [LARGE SCALE GENOMIC DNA]</scope>
    <source>
        <strain evidence="2 3">EGI 60007</strain>
    </source>
</reference>